<reference evidence="1" key="1">
    <citation type="submission" date="2021-02" db="EMBL/GenBank/DDBJ databases">
        <authorList>
            <person name="Dougan E. K."/>
            <person name="Rhodes N."/>
            <person name="Thang M."/>
            <person name="Chan C."/>
        </authorList>
    </citation>
    <scope>NUCLEOTIDE SEQUENCE</scope>
</reference>
<organism evidence="1 2">
    <name type="scientific">Polarella glacialis</name>
    <name type="common">Dinoflagellate</name>
    <dbReference type="NCBI Taxonomy" id="89957"/>
    <lineage>
        <taxon>Eukaryota</taxon>
        <taxon>Sar</taxon>
        <taxon>Alveolata</taxon>
        <taxon>Dinophyceae</taxon>
        <taxon>Suessiales</taxon>
        <taxon>Suessiaceae</taxon>
        <taxon>Polarella</taxon>
    </lineage>
</organism>
<gene>
    <name evidence="1" type="ORF">PGLA1383_LOCUS24709</name>
</gene>
<evidence type="ECO:0000313" key="2">
    <source>
        <dbReference type="Proteomes" id="UP000654075"/>
    </source>
</evidence>
<keyword evidence="2" id="KW-1185">Reference proteome</keyword>
<proteinExistence type="predicted"/>
<dbReference type="Proteomes" id="UP000654075">
    <property type="component" value="Unassembled WGS sequence"/>
</dbReference>
<protein>
    <submittedName>
        <fullName evidence="1">Uncharacterized protein</fullName>
    </submittedName>
</protein>
<evidence type="ECO:0000313" key="1">
    <source>
        <dbReference type="EMBL" id="CAE8606735.1"/>
    </source>
</evidence>
<name>A0A813F8J4_POLGL</name>
<dbReference type="EMBL" id="CAJNNV010019780">
    <property type="protein sequence ID" value="CAE8606735.1"/>
    <property type="molecule type" value="Genomic_DNA"/>
</dbReference>
<dbReference type="AlphaFoldDB" id="A0A813F8J4"/>
<sequence length="130" mass="14639">MTSSASSRRAMSSSHRWHRCRRPSLRAWQAVTRRAAPALLLEVQAAHPFLKQELLAVKSSHGSLTSLQPSSCSGQRVTSRSTPWCCACLTCGKPWGREFCSKWESANLQVQPGRCCCFWPLLQRQWHGRG</sequence>
<accession>A0A813F8J4</accession>
<comment type="caution">
    <text evidence="1">The sequence shown here is derived from an EMBL/GenBank/DDBJ whole genome shotgun (WGS) entry which is preliminary data.</text>
</comment>